<keyword evidence="5" id="KW-0804">Transcription</keyword>
<dbReference type="InterPro" id="IPR021858">
    <property type="entry name" value="Fun_TF"/>
</dbReference>
<dbReference type="PANTHER" id="PTHR36206">
    <property type="entry name" value="ASPERCRYPTIN BIOSYNTHESIS CLUSTER-SPECIFIC TRANSCRIPTION REGULATOR ATNN-RELATED"/>
    <property type="match status" value="1"/>
</dbReference>
<dbReference type="Pfam" id="PF11951">
    <property type="entry name" value="Fungal_trans_2"/>
    <property type="match status" value="1"/>
</dbReference>
<dbReference type="GeneID" id="19463568"/>
<dbReference type="InterPro" id="IPR052360">
    <property type="entry name" value="Transcr_Regulatory_Proteins"/>
</dbReference>
<dbReference type="HOGENOM" id="CLU_011409_13_3_1"/>
<dbReference type="KEGG" id="glz:GLAREA_04513"/>
<evidence type="ECO:0000313" key="7">
    <source>
        <dbReference type="EMBL" id="EPE27722.1"/>
    </source>
</evidence>
<evidence type="ECO:0000256" key="4">
    <source>
        <dbReference type="ARBA" id="ARBA00023125"/>
    </source>
</evidence>
<evidence type="ECO:0000256" key="2">
    <source>
        <dbReference type="ARBA" id="ARBA00022833"/>
    </source>
</evidence>
<organism evidence="7 8">
    <name type="scientific">Glarea lozoyensis (strain ATCC 20868 / MF5171)</name>
    <dbReference type="NCBI Taxonomy" id="1116229"/>
    <lineage>
        <taxon>Eukaryota</taxon>
        <taxon>Fungi</taxon>
        <taxon>Dikarya</taxon>
        <taxon>Ascomycota</taxon>
        <taxon>Pezizomycotina</taxon>
        <taxon>Leotiomycetes</taxon>
        <taxon>Helotiales</taxon>
        <taxon>Helotiaceae</taxon>
        <taxon>Glarea</taxon>
    </lineage>
</organism>
<keyword evidence="2" id="KW-0862">Zinc</keyword>
<dbReference type="EMBL" id="KE145369">
    <property type="protein sequence ID" value="EPE27722.1"/>
    <property type="molecule type" value="Genomic_DNA"/>
</dbReference>
<dbReference type="AlphaFoldDB" id="S3CMJ4"/>
<proteinExistence type="predicted"/>
<gene>
    <name evidence="7" type="ORF">GLAREA_04513</name>
</gene>
<name>S3CMJ4_GLAL2</name>
<dbReference type="RefSeq" id="XP_008085081.1">
    <property type="nucleotide sequence ID" value="XM_008086890.1"/>
</dbReference>
<protein>
    <submittedName>
        <fullName evidence="7">Uncharacterized protein</fullName>
    </submittedName>
</protein>
<sequence>MSLDSPRYELSNFPNTSQDEKRIFHNFANFSVSSIAGQFSSPFWERRVLQISLSESCVRNAVVAIGALHENFNKQSLLTTGHQDSQSCTFALRHHAMATRDLARLLSASQQWDLALTACILFVCFENFLGNHQASLTHLRAGLHILRCIHEAGTTLSESWKKEFSPLLMRLGIQACLFLDPREDGQRAALWEDLQIAVPENPLISFKTIEDGLWSLSSIGAGMICDRGQTQVAPTLEIREKHRAHLNIWEQSLREFLSNADTHDPVIDSTLRGAATLKIFQILICITGELYERSETHLEEMLIYCESVDSGQLTYHGSPRPMCNFSTDLGTIAPVFFVALKSHNPVTQTRAWKLLKRSHRREGMWDSEICAGIVENSMAAFPLSNKGDHKLDEILLAGRLINEEDVLRPKNSIWVT</sequence>
<dbReference type="GO" id="GO:0046872">
    <property type="term" value="F:metal ion binding"/>
    <property type="evidence" value="ECO:0007669"/>
    <property type="project" value="UniProtKB-KW"/>
</dbReference>
<evidence type="ECO:0000256" key="1">
    <source>
        <dbReference type="ARBA" id="ARBA00022723"/>
    </source>
</evidence>
<evidence type="ECO:0000256" key="6">
    <source>
        <dbReference type="ARBA" id="ARBA00023242"/>
    </source>
</evidence>
<reference evidence="7 8" key="1">
    <citation type="journal article" date="2013" name="BMC Genomics">
        <title>Genomics-driven discovery of the pneumocandin biosynthetic gene cluster in the fungus Glarea lozoyensis.</title>
        <authorList>
            <person name="Chen L."/>
            <person name="Yue Q."/>
            <person name="Zhang X."/>
            <person name="Xiang M."/>
            <person name="Wang C."/>
            <person name="Li S."/>
            <person name="Che Y."/>
            <person name="Ortiz-Lopez F.J."/>
            <person name="Bills G.F."/>
            <person name="Liu X."/>
            <person name="An Z."/>
        </authorList>
    </citation>
    <scope>NUCLEOTIDE SEQUENCE [LARGE SCALE GENOMIC DNA]</scope>
    <source>
        <strain evidence="8">ATCC 20868 / MF5171</strain>
    </source>
</reference>
<evidence type="ECO:0000256" key="3">
    <source>
        <dbReference type="ARBA" id="ARBA00023015"/>
    </source>
</evidence>
<dbReference type="PANTHER" id="PTHR36206:SF12">
    <property type="entry name" value="ASPERCRYPTIN BIOSYNTHESIS CLUSTER-SPECIFIC TRANSCRIPTION REGULATOR ATNN-RELATED"/>
    <property type="match status" value="1"/>
</dbReference>
<evidence type="ECO:0000256" key="5">
    <source>
        <dbReference type="ARBA" id="ARBA00023163"/>
    </source>
</evidence>
<keyword evidence="1" id="KW-0479">Metal-binding</keyword>
<dbReference type="GO" id="GO:0003677">
    <property type="term" value="F:DNA binding"/>
    <property type="evidence" value="ECO:0007669"/>
    <property type="project" value="UniProtKB-KW"/>
</dbReference>
<dbReference type="Proteomes" id="UP000016922">
    <property type="component" value="Unassembled WGS sequence"/>
</dbReference>
<evidence type="ECO:0000313" key="8">
    <source>
        <dbReference type="Proteomes" id="UP000016922"/>
    </source>
</evidence>
<dbReference type="OrthoDB" id="2593732at2759"/>
<keyword evidence="3" id="KW-0805">Transcription regulation</keyword>
<keyword evidence="8" id="KW-1185">Reference proteome</keyword>
<accession>S3CMJ4</accession>
<keyword evidence="6" id="KW-0539">Nucleus</keyword>
<keyword evidence="4" id="KW-0238">DNA-binding</keyword>